<comment type="subcellular location">
    <subcellularLocation>
        <location evidence="1">Cell surface</location>
    </subcellularLocation>
</comment>
<dbReference type="InterPro" id="IPR012902">
    <property type="entry name" value="N_methyl_site"/>
</dbReference>
<dbReference type="RefSeq" id="WP_328278672.1">
    <property type="nucleotide sequence ID" value="NZ_JARTLD010000034.1"/>
</dbReference>
<evidence type="ECO:0000256" key="1">
    <source>
        <dbReference type="ARBA" id="ARBA00004241"/>
    </source>
</evidence>
<feature type="transmembrane region" description="Helical" evidence="3">
    <location>
        <begin position="20"/>
        <end position="39"/>
    </location>
</feature>
<keyword evidence="2" id="KW-0178">Competence</keyword>
<name>A0ABU6PW72_9BACL</name>
<organism evidence="4 5">
    <name type="scientific">Paenibacillus chibensis</name>
    <dbReference type="NCBI Taxonomy" id="59846"/>
    <lineage>
        <taxon>Bacteria</taxon>
        <taxon>Bacillati</taxon>
        <taxon>Bacillota</taxon>
        <taxon>Bacilli</taxon>
        <taxon>Bacillales</taxon>
        <taxon>Paenibacillaceae</taxon>
        <taxon>Paenibacillus</taxon>
    </lineage>
</organism>
<keyword evidence="3" id="KW-0472">Membrane</keyword>
<dbReference type="Pfam" id="PF07963">
    <property type="entry name" value="N_methyl"/>
    <property type="match status" value="1"/>
</dbReference>
<evidence type="ECO:0000313" key="4">
    <source>
        <dbReference type="EMBL" id="MED5018416.1"/>
    </source>
</evidence>
<comment type="caution">
    <text evidence="4">The sequence shown here is derived from an EMBL/GenBank/DDBJ whole genome shotgun (WGS) entry which is preliminary data.</text>
</comment>
<proteinExistence type="predicted"/>
<dbReference type="EMBL" id="JARTLD010000034">
    <property type="protein sequence ID" value="MED5018416.1"/>
    <property type="molecule type" value="Genomic_DNA"/>
</dbReference>
<dbReference type="PROSITE" id="PS00409">
    <property type="entry name" value="PROKAR_NTER_METHYL"/>
    <property type="match status" value="1"/>
</dbReference>
<protein>
    <submittedName>
        <fullName evidence="4">Type II secretion system protein</fullName>
    </submittedName>
</protein>
<gene>
    <name evidence="4" type="ORF">P9847_13990</name>
</gene>
<dbReference type="NCBIfam" id="TIGR02532">
    <property type="entry name" value="IV_pilin_GFxxxE"/>
    <property type="match status" value="1"/>
</dbReference>
<sequence>MNNFVKRLRREEGFTLLEMIATLTVMSLVLGLVYSLTVFGMRSYHKISIENSLRDEADLMMSAVITELYTYAPDSIEPQIAGSTTSVVLRKSGVQPHRIQIQEGKLTIEPYLDLAASGTGGATDNVVEPVGAEATRNLDSVLTENASLTVDCSGLSVCQSGTLSIVLELEQNYENRPYKLRMQSRFGF</sequence>
<keyword evidence="5" id="KW-1185">Reference proteome</keyword>
<keyword evidence="3" id="KW-0812">Transmembrane</keyword>
<evidence type="ECO:0000256" key="3">
    <source>
        <dbReference type="SAM" id="Phobius"/>
    </source>
</evidence>
<evidence type="ECO:0000256" key="2">
    <source>
        <dbReference type="ARBA" id="ARBA00023287"/>
    </source>
</evidence>
<reference evidence="4 5" key="1">
    <citation type="submission" date="2023-03" db="EMBL/GenBank/DDBJ databases">
        <title>Bacillus Genome Sequencing.</title>
        <authorList>
            <person name="Dunlap C."/>
        </authorList>
    </citation>
    <scope>NUCLEOTIDE SEQUENCE [LARGE SCALE GENOMIC DNA]</scope>
    <source>
        <strain evidence="4 5">NRS-52</strain>
    </source>
</reference>
<evidence type="ECO:0000313" key="5">
    <source>
        <dbReference type="Proteomes" id="UP001343257"/>
    </source>
</evidence>
<accession>A0ABU6PW72</accession>
<dbReference type="Proteomes" id="UP001343257">
    <property type="component" value="Unassembled WGS sequence"/>
</dbReference>
<keyword evidence="3" id="KW-1133">Transmembrane helix</keyword>